<dbReference type="SUPFAM" id="SSF160387">
    <property type="entry name" value="NosL/MerB-like"/>
    <property type="match status" value="1"/>
</dbReference>
<dbReference type="InterPro" id="IPR053717">
    <property type="entry name" value="MerB_lyase_sf"/>
</dbReference>
<accession>A0A6J6A458</accession>
<protein>
    <submittedName>
        <fullName evidence="1">Unannotated protein</fullName>
    </submittedName>
</protein>
<dbReference type="InterPro" id="IPR004927">
    <property type="entry name" value="MerB"/>
</dbReference>
<reference evidence="1" key="1">
    <citation type="submission" date="2020-05" db="EMBL/GenBank/DDBJ databases">
        <authorList>
            <person name="Chiriac C."/>
            <person name="Salcher M."/>
            <person name="Ghai R."/>
            <person name="Kavagutti S V."/>
        </authorList>
    </citation>
    <scope>NUCLEOTIDE SEQUENCE</scope>
</reference>
<dbReference type="Gene3D" id="3.30.450.410">
    <property type="match status" value="1"/>
</dbReference>
<organism evidence="1">
    <name type="scientific">freshwater metagenome</name>
    <dbReference type="NCBI Taxonomy" id="449393"/>
    <lineage>
        <taxon>unclassified sequences</taxon>
        <taxon>metagenomes</taxon>
        <taxon>ecological metagenomes</taxon>
    </lineage>
</organism>
<dbReference type="AlphaFoldDB" id="A0A6J6A458"/>
<gene>
    <name evidence="2" type="ORF">UFOPK1762_01026</name>
    <name evidence="1" type="ORF">UFOPK3331_01885</name>
</gene>
<sequence length="242" mass="28081">MAQYVPNAMEWSERALQVRAFVFDFWAEQRRGPNLRDVYEGTGLSRRDIVQAYKELQTGIVVVVDQDSPNCDIIKIPPYSAFPSQVALYVDDSFHSFIGCAHEAVAVSKMPHFAGKEVRLESYCACCLEPITFWSREFEVTRYEPIEPLVHVAAQVWDWVHDDMKSMCDHTNFVLDREHGERYERQIGRRGIYFTMDQVHAYVEPAVGTRGWDYHWPSQSMSPEKLIGRLQELGIDLTPWDI</sequence>
<dbReference type="Pfam" id="PF03243">
    <property type="entry name" value="MerB"/>
    <property type="match status" value="1"/>
</dbReference>
<proteinExistence type="predicted"/>
<name>A0A6J6A458_9ZZZZ</name>
<evidence type="ECO:0000313" key="2">
    <source>
        <dbReference type="EMBL" id="CAB4586336.1"/>
    </source>
</evidence>
<dbReference type="EMBL" id="CAESAL010000111">
    <property type="protein sequence ID" value="CAB4346503.1"/>
    <property type="molecule type" value="Genomic_DNA"/>
</dbReference>
<dbReference type="EMBL" id="CAEZTY010000033">
    <property type="protein sequence ID" value="CAB4586336.1"/>
    <property type="molecule type" value="Genomic_DNA"/>
</dbReference>
<dbReference type="GO" id="GO:0018836">
    <property type="term" value="F:alkylmercury lyase activity"/>
    <property type="evidence" value="ECO:0007669"/>
    <property type="project" value="InterPro"/>
</dbReference>
<evidence type="ECO:0000313" key="1">
    <source>
        <dbReference type="EMBL" id="CAB4346503.1"/>
    </source>
</evidence>